<gene>
    <name evidence="2" type="ORF">JMN32_17970</name>
</gene>
<evidence type="ECO:0000313" key="3">
    <source>
        <dbReference type="Proteomes" id="UP000614216"/>
    </source>
</evidence>
<dbReference type="InterPro" id="IPR009003">
    <property type="entry name" value="Peptidase_S1_PA"/>
</dbReference>
<name>A0A937G053_9BACT</name>
<dbReference type="InterPro" id="IPR001940">
    <property type="entry name" value="Peptidase_S1C"/>
</dbReference>
<dbReference type="AlphaFoldDB" id="A0A937G053"/>
<sequence>MKPLALLLIFLSGSVLGQPFTTENPSVGSTNCGICRISKVIVDKDYTRVLVEVDAQKKGNPWIQISKWTILIPYSSAALVSDLRNLDLEIPTPASTDPSYLAIWRDVADKRKASQNQFLEMGGHNLIRELEGLQLDTKYGIKSKDETQKFHFWMRFAPLSPGVEEILIMELIDGGFEWVRIKVRNPDMTPKTNWSEFTLKSEWEKSGLDLVEGIYESTTTYNNTKYRLALKKNAENYDLIYLSGASNPIWRTGDIKARVLRTASHNLFKSKWYMSDKTVNKDQYISFDKGVMKVTQSGGGEDQLFLKLYPTTSSDFSSGNSVLTSGTGFAISQDGYIATNHHVIQGKKIKVRGVKGDFSKTYEAKVVIEDRNNDLAIIKIEDSNFTTLGILPYKIDNNIADVGASVFALGYPLRATMGDEVKLTNGIISSKTGFQGDVTAYQISVPVQPGNSGGPLFDSKGNVVGIINAKHALAENASYAIKTNYLLTLIQSVKNKVAVPTSNMLANKVLSDQVKFVKEFVYIIETN</sequence>
<dbReference type="PRINTS" id="PR00834">
    <property type="entry name" value="PROTEASES2C"/>
</dbReference>
<keyword evidence="1" id="KW-0732">Signal</keyword>
<dbReference type="Proteomes" id="UP000614216">
    <property type="component" value="Unassembled WGS sequence"/>
</dbReference>
<dbReference type="EMBL" id="JAEUGD010000059">
    <property type="protein sequence ID" value="MBL6448207.1"/>
    <property type="molecule type" value="Genomic_DNA"/>
</dbReference>
<organism evidence="2 3">
    <name type="scientific">Fulvivirga marina</name>
    <dbReference type="NCBI Taxonomy" id="2494733"/>
    <lineage>
        <taxon>Bacteria</taxon>
        <taxon>Pseudomonadati</taxon>
        <taxon>Bacteroidota</taxon>
        <taxon>Cytophagia</taxon>
        <taxon>Cytophagales</taxon>
        <taxon>Fulvivirgaceae</taxon>
        <taxon>Fulvivirga</taxon>
    </lineage>
</organism>
<dbReference type="GO" id="GO:0004252">
    <property type="term" value="F:serine-type endopeptidase activity"/>
    <property type="evidence" value="ECO:0007669"/>
    <property type="project" value="InterPro"/>
</dbReference>
<proteinExistence type="predicted"/>
<comment type="caution">
    <text evidence="2">The sequence shown here is derived from an EMBL/GenBank/DDBJ whole genome shotgun (WGS) entry which is preliminary data.</text>
</comment>
<dbReference type="GO" id="GO:0006508">
    <property type="term" value="P:proteolysis"/>
    <property type="evidence" value="ECO:0007669"/>
    <property type="project" value="InterPro"/>
</dbReference>
<dbReference type="PANTHER" id="PTHR43019:SF23">
    <property type="entry name" value="PROTEASE DO-LIKE 5, CHLOROPLASTIC"/>
    <property type="match status" value="1"/>
</dbReference>
<reference evidence="2" key="1">
    <citation type="submission" date="2021-01" db="EMBL/GenBank/DDBJ databases">
        <title>Fulvivirga kasyanovii gen. nov., sp nov., a novel member of the phylum Bacteroidetes isolated from seawater in a mussel farm.</title>
        <authorList>
            <person name="Zhao L.-H."/>
            <person name="Wang Z.-J."/>
        </authorList>
    </citation>
    <scope>NUCLEOTIDE SEQUENCE</scope>
    <source>
        <strain evidence="2">29W222</strain>
    </source>
</reference>
<feature type="signal peptide" evidence="1">
    <location>
        <begin position="1"/>
        <end position="17"/>
    </location>
</feature>
<dbReference type="Gene3D" id="2.40.10.10">
    <property type="entry name" value="Trypsin-like serine proteases"/>
    <property type="match status" value="2"/>
</dbReference>
<keyword evidence="3" id="KW-1185">Reference proteome</keyword>
<protein>
    <submittedName>
        <fullName evidence="2">Trypsin-like peptidase domain-containing protein</fullName>
    </submittedName>
</protein>
<dbReference type="Pfam" id="PF13365">
    <property type="entry name" value="Trypsin_2"/>
    <property type="match status" value="1"/>
</dbReference>
<dbReference type="SUPFAM" id="SSF50494">
    <property type="entry name" value="Trypsin-like serine proteases"/>
    <property type="match status" value="1"/>
</dbReference>
<dbReference type="PANTHER" id="PTHR43019">
    <property type="entry name" value="SERINE ENDOPROTEASE DEGS"/>
    <property type="match status" value="1"/>
</dbReference>
<evidence type="ECO:0000256" key="1">
    <source>
        <dbReference type="SAM" id="SignalP"/>
    </source>
</evidence>
<dbReference type="InterPro" id="IPR043504">
    <property type="entry name" value="Peptidase_S1_PA_chymotrypsin"/>
</dbReference>
<feature type="chain" id="PRO_5037073448" evidence="1">
    <location>
        <begin position="18"/>
        <end position="527"/>
    </location>
</feature>
<accession>A0A937G053</accession>
<dbReference type="RefSeq" id="WP_202857749.1">
    <property type="nucleotide sequence ID" value="NZ_JAEUGD010000059.1"/>
</dbReference>
<evidence type="ECO:0000313" key="2">
    <source>
        <dbReference type="EMBL" id="MBL6448207.1"/>
    </source>
</evidence>